<reference evidence="2 3" key="2">
    <citation type="journal article" date="2022" name="Mar. Drugs">
        <title>Bioassay-Guided Fractionation Leads to the Detection of Cholic Acid Generated by the Rare Thalassomonas sp.</title>
        <authorList>
            <person name="Pheiffer F."/>
            <person name="Schneider Y.K."/>
            <person name="Hansen E.H."/>
            <person name="Andersen J.H."/>
            <person name="Isaksson J."/>
            <person name="Busche T."/>
            <person name="R C."/>
            <person name="Kalinowski J."/>
            <person name="Zyl L.V."/>
            <person name="Trindade M."/>
        </authorList>
    </citation>
    <scope>NUCLEOTIDE SEQUENCE [LARGE SCALE GENOMIC DNA]</scope>
    <source>
        <strain evidence="2 3">XOM25</strain>
    </source>
</reference>
<dbReference type="AlphaFoldDB" id="A0AAE9Z1W7"/>
<feature type="domain" description="CdsD C-terminal" evidence="1">
    <location>
        <begin position="59"/>
        <end position="93"/>
    </location>
</feature>
<evidence type="ECO:0000313" key="2">
    <source>
        <dbReference type="EMBL" id="WDE04504.1"/>
    </source>
</evidence>
<protein>
    <recommendedName>
        <fullName evidence="1">CdsD C-terminal domain-containing protein</fullName>
    </recommendedName>
</protein>
<reference evidence="2 3" key="1">
    <citation type="journal article" date="2015" name="Genome Announc.">
        <title>Draft Genome Sequences of Marine Isolates of Thalassomonas viridans and Thalassomonas actiniarum.</title>
        <authorList>
            <person name="Olonade I."/>
            <person name="van Zyl L.J."/>
            <person name="Trindade M."/>
        </authorList>
    </citation>
    <scope>NUCLEOTIDE SEQUENCE [LARGE SCALE GENOMIC DNA]</scope>
    <source>
        <strain evidence="2 3">XOM25</strain>
    </source>
</reference>
<evidence type="ECO:0000313" key="3">
    <source>
        <dbReference type="Proteomes" id="UP000032352"/>
    </source>
</evidence>
<accession>A0AAE9Z1W7</accession>
<dbReference type="Pfam" id="PF23862">
    <property type="entry name" value="CdsD_C"/>
    <property type="match status" value="1"/>
</dbReference>
<dbReference type="Proteomes" id="UP000032352">
    <property type="component" value="Chromosome"/>
</dbReference>
<dbReference type="InterPro" id="IPR056283">
    <property type="entry name" value="CdsD_C"/>
</dbReference>
<dbReference type="EMBL" id="CP059733">
    <property type="protein sequence ID" value="WDE04504.1"/>
    <property type="molecule type" value="Genomic_DNA"/>
</dbReference>
<sequence length="117" mass="12635">MSVFRLPLTLLSALLSVLLVSLPVSSWQGDPTRPLVPGQAATTVQSKGELVLQSVIRKQQAYKAVINGRLVSRGDNINEYRVVEIKASSVLLESAKAQLELSLFSGAVFAGEVKQQE</sequence>
<gene>
    <name evidence="2" type="ORF">SG34_024725</name>
</gene>
<evidence type="ECO:0000259" key="1">
    <source>
        <dbReference type="Pfam" id="PF23862"/>
    </source>
</evidence>
<dbReference type="KEGG" id="tvd:SG34_024725"/>
<organism evidence="2 3">
    <name type="scientific">Thalassomonas viridans</name>
    <dbReference type="NCBI Taxonomy" id="137584"/>
    <lineage>
        <taxon>Bacteria</taxon>
        <taxon>Pseudomonadati</taxon>
        <taxon>Pseudomonadota</taxon>
        <taxon>Gammaproteobacteria</taxon>
        <taxon>Alteromonadales</taxon>
        <taxon>Colwelliaceae</taxon>
        <taxon>Thalassomonas</taxon>
    </lineage>
</organism>
<proteinExistence type="predicted"/>
<name>A0AAE9Z1W7_9GAMM</name>
<keyword evidence="3" id="KW-1185">Reference proteome</keyword>